<comment type="caution">
    <text evidence="2">The sequence shown here is derived from an EMBL/GenBank/DDBJ whole genome shotgun (WGS) entry which is preliminary data.</text>
</comment>
<feature type="compositionally biased region" description="Low complexity" evidence="1">
    <location>
        <begin position="105"/>
        <end position="123"/>
    </location>
</feature>
<sequence length="296" mass="31311">FAFPEEIFSTVRSAIVDRSRRAKIELATPVASPAPTRVPAALGWQRTSFSLGGESSSRSLHYELGAAKSAAVTPLLGSAERGSNSEKRRTAPSWSESTSPEKVSRSVSRQSPQRAARRSLQPAQPAPPPPSPLRASQPTPSPPPSPPSPTPPPAITLDATRQLHEIFGASSPAVIRSARRYHETEKVDGLVGKKEEFELKLVAATRAMRELATTAGELEEAVDEAGGGRVQPAMTATFANVAAALEMIESASRRSERNRSEAESALVATVLEGARDSSGARGEEGGGTQQQPSQSF</sequence>
<evidence type="ECO:0000313" key="2">
    <source>
        <dbReference type="EMBL" id="GMI19345.1"/>
    </source>
</evidence>
<evidence type="ECO:0000256" key="1">
    <source>
        <dbReference type="SAM" id="MobiDB-lite"/>
    </source>
</evidence>
<feature type="region of interest" description="Disordered" evidence="1">
    <location>
        <begin position="75"/>
        <end position="157"/>
    </location>
</feature>
<reference evidence="2 3" key="1">
    <citation type="journal article" date="2023" name="Commun. Biol.">
        <title>Genome analysis of Parmales, the sister group of diatoms, reveals the evolutionary specialization of diatoms from phago-mixotrophs to photoautotrophs.</title>
        <authorList>
            <person name="Ban H."/>
            <person name="Sato S."/>
            <person name="Yoshikawa S."/>
            <person name="Yamada K."/>
            <person name="Nakamura Y."/>
            <person name="Ichinomiya M."/>
            <person name="Sato N."/>
            <person name="Blanc-Mathieu R."/>
            <person name="Endo H."/>
            <person name="Kuwata A."/>
            <person name="Ogata H."/>
        </authorList>
    </citation>
    <scope>NUCLEOTIDE SEQUENCE [LARGE SCALE GENOMIC DNA]</scope>
</reference>
<feature type="compositionally biased region" description="Pro residues" evidence="1">
    <location>
        <begin position="139"/>
        <end position="154"/>
    </location>
</feature>
<dbReference type="EMBL" id="BRYB01005015">
    <property type="protein sequence ID" value="GMI19345.1"/>
    <property type="molecule type" value="Genomic_DNA"/>
</dbReference>
<feature type="non-terminal residue" evidence="2">
    <location>
        <position position="1"/>
    </location>
</feature>
<feature type="compositionally biased region" description="Basic and acidic residues" evidence="1">
    <location>
        <begin position="252"/>
        <end position="262"/>
    </location>
</feature>
<dbReference type="Proteomes" id="UP001165060">
    <property type="component" value="Unassembled WGS sequence"/>
</dbReference>
<protein>
    <submittedName>
        <fullName evidence="2">Uncharacterized protein</fullName>
    </submittedName>
</protein>
<accession>A0ABQ6M4M9</accession>
<proteinExistence type="predicted"/>
<feature type="compositionally biased region" description="Polar residues" evidence="1">
    <location>
        <begin position="92"/>
        <end position="101"/>
    </location>
</feature>
<name>A0ABQ6M4M9_9STRA</name>
<feature type="region of interest" description="Disordered" evidence="1">
    <location>
        <begin position="252"/>
        <end position="296"/>
    </location>
</feature>
<evidence type="ECO:0000313" key="3">
    <source>
        <dbReference type="Proteomes" id="UP001165060"/>
    </source>
</evidence>
<organism evidence="2 3">
    <name type="scientific">Tetraparma gracilis</name>
    <dbReference type="NCBI Taxonomy" id="2962635"/>
    <lineage>
        <taxon>Eukaryota</taxon>
        <taxon>Sar</taxon>
        <taxon>Stramenopiles</taxon>
        <taxon>Ochrophyta</taxon>
        <taxon>Bolidophyceae</taxon>
        <taxon>Parmales</taxon>
        <taxon>Triparmaceae</taxon>
        <taxon>Tetraparma</taxon>
    </lineage>
</organism>
<gene>
    <name evidence="2" type="ORF">TeGR_g1044</name>
</gene>
<keyword evidence="3" id="KW-1185">Reference proteome</keyword>